<feature type="domain" description="Concentrative nucleoside transporter N-terminal" evidence="8">
    <location>
        <begin position="182"/>
        <end position="255"/>
    </location>
</feature>
<evidence type="ECO:0000313" key="12">
    <source>
        <dbReference type="Proteomes" id="UP000318571"/>
    </source>
</evidence>
<proteinExistence type="inferred from homology"/>
<evidence type="ECO:0000256" key="3">
    <source>
        <dbReference type="ARBA" id="ARBA00022475"/>
    </source>
</evidence>
<feature type="transmembrane region" description="Helical" evidence="7">
    <location>
        <begin position="500"/>
        <end position="519"/>
    </location>
</feature>
<comment type="caution">
    <text evidence="11">The sequence shown here is derived from an EMBL/GenBank/DDBJ whole genome shotgun (WGS) entry which is preliminary data.</text>
</comment>
<dbReference type="PANTHER" id="PTHR10590:SF4">
    <property type="entry name" value="SOLUTE CARRIER FAMILY 28 MEMBER 3"/>
    <property type="match status" value="1"/>
</dbReference>
<dbReference type="InterPro" id="IPR002668">
    <property type="entry name" value="CNT_N_dom"/>
</dbReference>
<feature type="transmembrane region" description="Helical" evidence="7">
    <location>
        <begin position="378"/>
        <end position="398"/>
    </location>
</feature>
<evidence type="ECO:0000256" key="6">
    <source>
        <dbReference type="ARBA" id="ARBA00023136"/>
    </source>
</evidence>
<comment type="similarity">
    <text evidence="2">Belongs to the concentrative nucleoside transporter (CNT) (TC 2.A.41) family.</text>
</comment>
<evidence type="ECO:0000256" key="1">
    <source>
        <dbReference type="ARBA" id="ARBA00004651"/>
    </source>
</evidence>
<feature type="transmembrane region" description="Helical" evidence="7">
    <location>
        <begin position="309"/>
        <end position="329"/>
    </location>
</feature>
<evidence type="ECO:0000256" key="4">
    <source>
        <dbReference type="ARBA" id="ARBA00022692"/>
    </source>
</evidence>
<comment type="subcellular location">
    <subcellularLocation>
        <location evidence="1">Cell membrane</location>
        <topology evidence="1">Multi-pass membrane protein</topology>
    </subcellularLocation>
</comment>
<name>A0A553P4S8_TIGCA</name>
<evidence type="ECO:0000313" key="11">
    <source>
        <dbReference type="EMBL" id="TRY72640.1"/>
    </source>
</evidence>
<dbReference type="STRING" id="6832.A0A553P4S8"/>
<accession>A0A553P4S8</accession>
<keyword evidence="6 7" id="KW-0472">Membrane</keyword>
<protein>
    <recommendedName>
        <fullName evidence="13">Sodium/nucleoside cotransporter</fullName>
    </recommendedName>
</protein>
<dbReference type="Proteomes" id="UP000318571">
    <property type="component" value="Chromosome 7"/>
</dbReference>
<dbReference type="GO" id="GO:0005886">
    <property type="term" value="C:plasma membrane"/>
    <property type="evidence" value="ECO:0007669"/>
    <property type="project" value="UniProtKB-SubCell"/>
</dbReference>
<dbReference type="GO" id="GO:0005415">
    <property type="term" value="F:nucleoside:sodium symporter activity"/>
    <property type="evidence" value="ECO:0007669"/>
    <property type="project" value="TreeGrafter"/>
</dbReference>
<evidence type="ECO:0000259" key="10">
    <source>
        <dbReference type="Pfam" id="PF07670"/>
    </source>
</evidence>
<dbReference type="AlphaFoldDB" id="A0A553P4S8"/>
<feature type="domain" description="Concentrative nucleoside transporter C-terminal" evidence="9">
    <location>
        <begin position="407"/>
        <end position="615"/>
    </location>
</feature>
<sequence length="622" mass="68331">MKETNHGYENDGYTEGTMDMEDKPRLSLELDYEKDVQDYLEGNIMQKFAYYRDYPFRKLSEYPKLMKGVIYAVLFILYNAYFFGVLSRYIKHDIPWEWCDKFGFLIILTVIAYVGLIYYQIIKRFFGTMLYNAIISPFEKAMAKVFASSIVSGIGYLVVVIIIIVFIVIDSWEESERLVSGAGVVIIVLFGFVFSAHPGHVRWRHVVWGIGLQFLFGLIVLRWQTGRNIFNCLADKVTIFLDFTDEGSSFVFGHLVTGRPFLPGNLDNNTEFGVEAYDTAFETATIFNLGTAGIGSGFDTVFMFKTLSVIYFFSFCVSMLFYLGALQFVVMKLGWLLSITVGTTAAESLNASANIFLGQTEAPLLIKPFLPIMTKSEIHAVMTGGFATIAGTVLAAYISFGIDAAQLISASVMAAPGALAFSKLFYPETEESKTTIDDVEMPKGEEANLLDAAAQGASNAIMLVLNIAASLIAFLAFVAFLNAIIAWLGEMSGLEQELTFEYILGYVFVPVAFIMGVPWDDCVSVGRLIGLKTIINEFKAYQELGILVDAGEISQRAASIATFALCGFANPGSIGIQLGGLGALAPGRKKDLAQIVFRAFVAGCFTSFLNASVAGCLISTLN</sequence>
<dbReference type="EMBL" id="VCGU01000008">
    <property type="protein sequence ID" value="TRY72640.1"/>
    <property type="molecule type" value="Genomic_DNA"/>
</dbReference>
<feature type="transmembrane region" description="Helical" evidence="7">
    <location>
        <begin position="178"/>
        <end position="197"/>
    </location>
</feature>
<reference evidence="11 12" key="1">
    <citation type="journal article" date="2018" name="Nat. Ecol. Evol.">
        <title>Genomic signatures of mitonuclear coevolution across populations of Tigriopus californicus.</title>
        <authorList>
            <person name="Barreto F.S."/>
            <person name="Watson E.T."/>
            <person name="Lima T.G."/>
            <person name="Willett C.S."/>
            <person name="Edmands S."/>
            <person name="Li W."/>
            <person name="Burton R.S."/>
        </authorList>
    </citation>
    <scope>NUCLEOTIDE SEQUENCE [LARGE SCALE GENOMIC DNA]</scope>
    <source>
        <strain evidence="11 12">San Diego</strain>
    </source>
</reference>
<dbReference type="PANTHER" id="PTHR10590">
    <property type="entry name" value="SODIUM/NUCLEOSIDE COTRANSPORTER"/>
    <property type="match status" value="1"/>
</dbReference>
<evidence type="ECO:0000256" key="2">
    <source>
        <dbReference type="ARBA" id="ARBA00009033"/>
    </source>
</evidence>
<dbReference type="Pfam" id="PF07662">
    <property type="entry name" value="Nucleos_tra2_C"/>
    <property type="match status" value="1"/>
</dbReference>
<organism evidence="11 12">
    <name type="scientific">Tigriopus californicus</name>
    <name type="common">Marine copepod</name>
    <dbReference type="NCBI Taxonomy" id="6832"/>
    <lineage>
        <taxon>Eukaryota</taxon>
        <taxon>Metazoa</taxon>
        <taxon>Ecdysozoa</taxon>
        <taxon>Arthropoda</taxon>
        <taxon>Crustacea</taxon>
        <taxon>Multicrustacea</taxon>
        <taxon>Hexanauplia</taxon>
        <taxon>Copepoda</taxon>
        <taxon>Harpacticoida</taxon>
        <taxon>Harpacticidae</taxon>
        <taxon>Tigriopus</taxon>
    </lineage>
</organism>
<feature type="transmembrane region" description="Helical" evidence="7">
    <location>
        <begin position="141"/>
        <end position="169"/>
    </location>
</feature>
<evidence type="ECO:0000259" key="9">
    <source>
        <dbReference type="Pfam" id="PF07662"/>
    </source>
</evidence>
<feature type="transmembrane region" description="Helical" evidence="7">
    <location>
        <begin position="463"/>
        <end position="488"/>
    </location>
</feature>
<dbReference type="Pfam" id="PF01773">
    <property type="entry name" value="Nucleos_tra2_N"/>
    <property type="match status" value="1"/>
</dbReference>
<gene>
    <name evidence="11" type="ORF">TCAL_09611</name>
</gene>
<feature type="transmembrane region" description="Helical" evidence="7">
    <location>
        <begin position="69"/>
        <end position="90"/>
    </location>
</feature>
<dbReference type="OMA" id="IVWHTVI"/>
<dbReference type="InterPro" id="IPR008276">
    <property type="entry name" value="C_nuclsd_transpt"/>
</dbReference>
<keyword evidence="4 7" id="KW-0812">Transmembrane</keyword>
<feature type="transmembrane region" description="Helical" evidence="7">
    <location>
        <begin position="203"/>
        <end position="221"/>
    </location>
</feature>
<evidence type="ECO:0000256" key="7">
    <source>
        <dbReference type="SAM" id="Phobius"/>
    </source>
</evidence>
<dbReference type="InterPro" id="IPR011642">
    <property type="entry name" value="Gate_dom"/>
</dbReference>
<keyword evidence="5 7" id="KW-1133">Transmembrane helix</keyword>
<feature type="transmembrane region" description="Helical" evidence="7">
    <location>
        <begin position="595"/>
        <end position="621"/>
    </location>
</feature>
<evidence type="ECO:0000259" key="8">
    <source>
        <dbReference type="Pfam" id="PF01773"/>
    </source>
</evidence>
<dbReference type="Pfam" id="PF07670">
    <property type="entry name" value="Gate"/>
    <property type="match status" value="1"/>
</dbReference>
<evidence type="ECO:0000256" key="5">
    <source>
        <dbReference type="ARBA" id="ARBA00022989"/>
    </source>
</evidence>
<keyword evidence="12" id="KW-1185">Reference proteome</keyword>
<dbReference type="OrthoDB" id="6075923at2759"/>
<feature type="domain" description="Nucleoside transporter/FeoB GTPase Gate" evidence="10">
    <location>
        <begin position="304"/>
        <end position="401"/>
    </location>
</feature>
<feature type="transmembrane region" description="Helical" evidence="7">
    <location>
        <begin position="102"/>
        <end position="121"/>
    </location>
</feature>
<keyword evidence="3" id="KW-1003">Cell membrane</keyword>
<dbReference type="InterPro" id="IPR011657">
    <property type="entry name" value="CNT_C_dom"/>
</dbReference>
<evidence type="ECO:0008006" key="13">
    <source>
        <dbReference type="Google" id="ProtNLM"/>
    </source>
</evidence>